<reference evidence="5" key="1">
    <citation type="submission" date="2023-05" db="EMBL/GenBank/DDBJ databases">
        <title>Anaerotaeda fermentans gen. nov., sp. nov., a novel anaerobic planctomycete of the new family within the order Sedimentisphaerales isolated from Taman Peninsula, Russia.</title>
        <authorList>
            <person name="Khomyakova M.A."/>
            <person name="Merkel A.Y."/>
            <person name="Slobodkin A.I."/>
        </authorList>
    </citation>
    <scope>NUCLEOTIDE SEQUENCE</scope>
    <source>
        <strain evidence="5">M17dextr</strain>
    </source>
</reference>
<sequence>MERQNDHKGPVDGNGAAETTQIEVRNLIKKFGRKLVLDNVSLRIEKGKTTVIIGPSGCGKTVLIKHFIVLQRPTSGEVYFDGQRVDGLSERQLSDVRTRIGYLFQEGALFDSMSVAENIMFPIKQHFKHVKWSQVEEVVKAKLAMVGLDGFQNYYPANLSGGQRKRVALARAIALNPEVILYDEPTTGLDPIRSDIINELVLKLERDLGVTSIVVTHDMRSAYKVGDRIIMLHNGKIIADGDADHIRDHPHPTVQQFINGQVSEDDLAVLRMSGAVATSQFLPRDFQK</sequence>
<feature type="domain" description="ABC transporter" evidence="4">
    <location>
        <begin position="22"/>
        <end position="259"/>
    </location>
</feature>
<dbReference type="Gene3D" id="3.40.50.300">
    <property type="entry name" value="P-loop containing nucleotide triphosphate hydrolases"/>
    <property type="match status" value="1"/>
</dbReference>
<dbReference type="CDD" id="cd03261">
    <property type="entry name" value="ABC_Org_Solvent_Resistant"/>
    <property type="match status" value="1"/>
</dbReference>
<protein>
    <submittedName>
        <fullName evidence="5">ABC transporter ATP-binding protein</fullName>
    </submittedName>
</protein>
<dbReference type="InterPro" id="IPR003593">
    <property type="entry name" value="AAA+_ATPase"/>
</dbReference>
<evidence type="ECO:0000256" key="1">
    <source>
        <dbReference type="ARBA" id="ARBA00022448"/>
    </source>
</evidence>
<dbReference type="SUPFAM" id="SSF52540">
    <property type="entry name" value="P-loop containing nucleoside triphosphate hydrolases"/>
    <property type="match status" value="1"/>
</dbReference>
<dbReference type="InterPro" id="IPR003439">
    <property type="entry name" value="ABC_transporter-like_ATP-bd"/>
</dbReference>
<comment type="caution">
    <text evidence="5">The sequence shown here is derived from an EMBL/GenBank/DDBJ whole genome shotgun (WGS) entry which is preliminary data.</text>
</comment>
<dbReference type="PROSITE" id="PS00211">
    <property type="entry name" value="ABC_TRANSPORTER_1"/>
    <property type="match status" value="1"/>
</dbReference>
<accession>A0AAW6TX17</accession>
<keyword evidence="1" id="KW-0813">Transport</keyword>
<dbReference type="RefSeq" id="WP_349243410.1">
    <property type="nucleotide sequence ID" value="NZ_JASCXX010000002.1"/>
</dbReference>
<evidence type="ECO:0000313" key="5">
    <source>
        <dbReference type="EMBL" id="MDI6447999.1"/>
    </source>
</evidence>
<evidence type="ECO:0000256" key="3">
    <source>
        <dbReference type="ARBA" id="ARBA00022840"/>
    </source>
</evidence>
<keyword evidence="3 5" id="KW-0067">ATP-binding</keyword>
<dbReference type="GO" id="GO:0016887">
    <property type="term" value="F:ATP hydrolysis activity"/>
    <property type="evidence" value="ECO:0007669"/>
    <property type="project" value="InterPro"/>
</dbReference>
<dbReference type="PANTHER" id="PTHR43023">
    <property type="entry name" value="PROTEIN TRIGALACTOSYLDIACYLGLYCEROL 3, CHLOROPLASTIC"/>
    <property type="match status" value="1"/>
</dbReference>
<dbReference type="AlphaFoldDB" id="A0AAW6TX17"/>
<organism evidence="5 6">
    <name type="scientific">Anaerobaca lacustris</name>
    <dbReference type="NCBI Taxonomy" id="3044600"/>
    <lineage>
        <taxon>Bacteria</taxon>
        <taxon>Pseudomonadati</taxon>
        <taxon>Planctomycetota</taxon>
        <taxon>Phycisphaerae</taxon>
        <taxon>Sedimentisphaerales</taxon>
        <taxon>Anaerobacaceae</taxon>
        <taxon>Anaerobaca</taxon>
    </lineage>
</organism>
<evidence type="ECO:0000256" key="2">
    <source>
        <dbReference type="ARBA" id="ARBA00022741"/>
    </source>
</evidence>
<keyword evidence="6" id="KW-1185">Reference proteome</keyword>
<keyword evidence="2" id="KW-0547">Nucleotide-binding</keyword>
<proteinExistence type="predicted"/>
<dbReference type="Proteomes" id="UP001431776">
    <property type="component" value="Unassembled WGS sequence"/>
</dbReference>
<gene>
    <name evidence="5" type="ORF">QJ522_02990</name>
</gene>
<dbReference type="GO" id="GO:0005524">
    <property type="term" value="F:ATP binding"/>
    <property type="evidence" value="ECO:0007669"/>
    <property type="project" value="UniProtKB-KW"/>
</dbReference>
<dbReference type="PANTHER" id="PTHR43023:SF6">
    <property type="entry name" value="INTERMEMBRANE PHOSPHOLIPID TRANSPORT SYSTEM ATP-BINDING PROTEIN MLAF"/>
    <property type="match status" value="1"/>
</dbReference>
<evidence type="ECO:0000313" key="6">
    <source>
        <dbReference type="Proteomes" id="UP001431776"/>
    </source>
</evidence>
<dbReference type="InterPro" id="IPR027417">
    <property type="entry name" value="P-loop_NTPase"/>
</dbReference>
<dbReference type="EMBL" id="JASCXX010000002">
    <property type="protein sequence ID" value="MDI6447999.1"/>
    <property type="molecule type" value="Genomic_DNA"/>
</dbReference>
<dbReference type="SMART" id="SM00382">
    <property type="entry name" value="AAA"/>
    <property type="match status" value="1"/>
</dbReference>
<dbReference type="Pfam" id="PF00005">
    <property type="entry name" value="ABC_tran"/>
    <property type="match status" value="1"/>
</dbReference>
<dbReference type="PROSITE" id="PS50893">
    <property type="entry name" value="ABC_TRANSPORTER_2"/>
    <property type="match status" value="1"/>
</dbReference>
<evidence type="ECO:0000259" key="4">
    <source>
        <dbReference type="PROSITE" id="PS50893"/>
    </source>
</evidence>
<name>A0AAW6TX17_9BACT</name>
<dbReference type="InterPro" id="IPR017871">
    <property type="entry name" value="ABC_transporter-like_CS"/>
</dbReference>